<dbReference type="Proteomes" id="UP000295621">
    <property type="component" value="Unassembled WGS sequence"/>
</dbReference>
<dbReference type="Pfam" id="PF00384">
    <property type="entry name" value="Molybdopterin"/>
    <property type="match status" value="1"/>
</dbReference>
<keyword evidence="14" id="KW-1185">Reference proteome</keyword>
<dbReference type="CDD" id="cd02767">
    <property type="entry name" value="MopB_ydeP"/>
    <property type="match status" value="1"/>
</dbReference>
<dbReference type="EMBL" id="SMKL01000030">
    <property type="protein sequence ID" value="TDC50450.1"/>
    <property type="molecule type" value="Genomic_DNA"/>
</dbReference>
<keyword evidence="6" id="KW-0479">Metal-binding</keyword>
<dbReference type="InterPro" id="IPR050123">
    <property type="entry name" value="Prok_molybdopt-oxidoreductase"/>
</dbReference>
<evidence type="ECO:0000256" key="2">
    <source>
        <dbReference type="ARBA" id="ARBA00001966"/>
    </source>
</evidence>
<dbReference type="CDD" id="cd02787">
    <property type="entry name" value="MopB_CT_ydeP"/>
    <property type="match status" value="1"/>
</dbReference>
<comment type="caution">
    <text evidence="13">The sequence shown here is derived from an EMBL/GenBank/DDBJ whole genome shotgun (WGS) entry which is preliminary data.</text>
</comment>
<evidence type="ECO:0000259" key="11">
    <source>
        <dbReference type="Pfam" id="PF00384"/>
    </source>
</evidence>
<dbReference type="GO" id="GO:0008863">
    <property type="term" value="F:formate dehydrogenase (NAD+) activity"/>
    <property type="evidence" value="ECO:0007669"/>
    <property type="project" value="InterPro"/>
</dbReference>
<keyword evidence="4" id="KW-0004">4Fe-4S</keyword>
<dbReference type="SUPFAM" id="SSF53706">
    <property type="entry name" value="Formate dehydrogenase/DMSO reductase, domains 1-3"/>
    <property type="match status" value="1"/>
</dbReference>
<dbReference type="GO" id="GO:0051539">
    <property type="term" value="F:4 iron, 4 sulfur cluster binding"/>
    <property type="evidence" value="ECO:0007669"/>
    <property type="project" value="UniProtKB-KW"/>
</dbReference>
<evidence type="ECO:0000256" key="3">
    <source>
        <dbReference type="ARBA" id="ARBA00010312"/>
    </source>
</evidence>
<evidence type="ECO:0000256" key="7">
    <source>
        <dbReference type="ARBA" id="ARBA00023002"/>
    </source>
</evidence>
<dbReference type="PANTHER" id="PTHR43105:SF4">
    <property type="entry name" value="PROTEIN YDEP"/>
    <property type="match status" value="1"/>
</dbReference>
<feature type="domain" description="Molybdopterin oxidoreductase" evidence="11">
    <location>
        <begin position="120"/>
        <end position="517"/>
    </location>
</feature>
<feature type="compositionally biased region" description="Basic and acidic residues" evidence="10">
    <location>
        <begin position="1"/>
        <end position="14"/>
    </location>
</feature>
<evidence type="ECO:0000259" key="12">
    <source>
        <dbReference type="Pfam" id="PF01568"/>
    </source>
</evidence>
<gene>
    <name evidence="13" type="ORF">E1212_14760</name>
</gene>
<keyword evidence="5" id="KW-0500">Molybdenum</keyword>
<evidence type="ECO:0000256" key="1">
    <source>
        <dbReference type="ARBA" id="ARBA00001942"/>
    </source>
</evidence>
<dbReference type="Pfam" id="PF01568">
    <property type="entry name" value="Molydop_binding"/>
    <property type="match status" value="1"/>
</dbReference>
<evidence type="ECO:0000256" key="10">
    <source>
        <dbReference type="SAM" id="MobiDB-lite"/>
    </source>
</evidence>
<keyword evidence="7" id="KW-0560">Oxidoreductase</keyword>
<feature type="domain" description="Molybdopterin dinucleotide-binding" evidence="12">
    <location>
        <begin position="645"/>
        <end position="751"/>
    </location>
</feature>
<dbReference type="InterPro" id="IPR041953">
    <property type="entry name" value="YdeP_MopB"/>
</dbReference>
<evidence type="ECO:0000256" key="5">
    <source>
        <dbReference type="ARBA" id="ARBA00022505"/>
    </source>
</evidence>
<dbReference type="PIRSF" id="PIRSF000144">
    <property type="entry name" value="CbbBc"/>
    <property type="match status" value="1"/>
</dbReference>
<dbReference type="InterPro" id="IPR037951">
    <property type="entry name" value="MopB_CT_YdeP"/>
</dbReference>
<keyword evidence="9" id="KW-0411">Iron-sulfur</keyword>
<evidence type="ECO:0000313" key="14">
    <source>
        <dbReference type="Proteomes" id="UP000295621"/>
    </source>
</evidence>
<dbReference type="Gene3D" id="2.40.40.20">
    <property type="match status" value="1"/>
</dbReference>
<dbReference type="GO" id="GO:0043546">
    <property type="term" value="F:molybdopterin cofactor binding"/>
    <property type="evidence" value="ECO:0007669"/>
    <property type="project" value="InterPro"/>
</dbReference>
<comment type="cofactor">
    <cofactor evidence="1">
        <name>Mo-bis(molybdopterin guanine dinucleotide)</name>
        <dbReference type="ChEBI" id="CHEBI:60539"/>
    </cofactor>
</comment>
<name>A0A4R4RLM1_9ACTN</name>
<dbReference type="SUPFAM" id="SSF50692">
    <property type="entry name" value="ADC-like"/>
    <property type="match status" value="1"/>
</dbReference>
<dbReference type="NCBIfam" id="TIGR01701">
    <property type="entry name" value="Fdhalpha-like"/>
    <property type="match status" value="1"/>
</dbReference>
<dbReference type="Gene3D" id="3.40.228.10">
    <property type="entry name" value="Dimethylsulfoxide Reductase, domain 2"/>
    <property type="match status" value="1"/>
</dbReference>
<dbReference type="InterPro" id="IPR006656">
    <property type="entry name" value="Mopterin_OxRdtase"/>
</dbReference>
<dbReference type="AlphaFoldDB" id="A0A4R4RLM1"/>
<accession>A0A4R4RLM1</accession>
<keyword evidence="8" id="KW-0408">Iron</keyword>
<evidence type="ECO:0000256" key="8">
    <source>
        <dbReference type="ARBA" id="ARBA00023004"/>
    </source>
</evidence>
<evidence type="ECO:0000256" key="6">
    <source>
        <dbReference type="ARBA" id="ARBA00022723"/>
    </source>
</evidence>
<dbReference type="InterPro" id="IPR006657">
    <property type="entry name" value="MoPterin_dinucl-bd_dom"/>
</dbReference>
<evidence type="ECO:0000256" key="4">
    <source>
        <dbReference type="ARBA" id="ARBA00022485"/>
    </source>
</evidence>
<protein>
    <submittedName>
        <fullName evidence="13">FdhF/YdeP family oxidoreductase</fullName>
    </submittedName>
</protein>
<evidence type="ECO:0000256" key="9">
    <source>
        <dbReference type="ARBA" id="ARBA00023014"/>
    </source>
</evidence>
<comment type="similarity">
    <text evidence="3">Belongs to the prokaryotic molybdopterin-containing oxidoreductase family.</text>
</comment>
<dbReference type="InterPro" id="IPR009010">
    <property type="entry name" value="Asp_de-COase-like_dom_sf"/>
</dbReference>
<dbReference type="GO" id="GO:0016020">
    <property type="term" value="C:membrane"/>
    <property type="evidence" value="ECO:0007669"/>
    <property type="project" value="TreeGrafter"/>
</dbReference>
<evidence type="ECO:0000313" key="13">
    <source>
        <dbReference type="EMBL" id="TDC50450.1"/>
    </source>
</evidence>
<comment type="cofactor">
    <cofactor evidence="2">
        <name>[4Fe-4S] cluster</name>
        <dbReference type="ChEBI" id="CHEBI:49883"/>
    </cofactor>
</comment>
<proteinExistence type="inferred from homology"/>
<feature type="region of interest" description="Disordered" evidence="10">
    <location>
        <begin position="1"/>
        <end position="24"/>
    </location>
</feature>
<dbReference type="GO" id="GO:0030151">
    <property type="term" value="F:molybdenum ion binding"/>
    <property type="evidence" value="ECO:0007669"/>
    <property type="project" value="InterPro"/>
</dbReference>
<dbReference type="PANTHER" id="PTHR43105">
    <property type="entry name" value="RESPIRATORY NITRATE REDUCTASE"/>
    <property type="match status" value="1"/>
</dbReference>
<dbReference type="InterPro" id="IPR010046">
    <property type="entry name" value="Mopterin_OxRdtse_a_bac"/>
</dbReference>
<sequence length="760" mass="81527">MTTPPPKDDHDEAGLRVSPPPASAAGVPGVLHGVKAVLEQAGVRRGVTTLRLVNQQRGFDCPGCAWPEPGKPHLAEFCENGAKAVAEETTIRRVDAAFFAAHPVAELSERSDHWLGQQGRLTEPMLRDTGDTHYRPVSWDRALDIIATELRGLASPDDAVFYTSGRTSNEAAFLYQLFARTLGTNNLPDCSNMCHESSGAALTETLGVGKGSVSITDITDHADLIVVVGQNPGTNHPRMLTALEQAKRRGARIVAINPLPEAGLHTFKNPQTVRGVVGKGTLLSDLYLQVRLGGDLAFFQAVNRLLTDAGAVDHAFIDEFTTGYDDAVAAWQKIDWDDVATATGLTREALEAFVAEVRQAQSIIVCWAMGLTQHKKAVPTIREIVNFLLLRGNVGRPGAGACPVRGHSNVQGDRTMGIWEKPPAAFLDALEAEFGITAPRRPGHDTVDTIRAMRDGKVAVFMAMGGNFASATPDSDLTAAALQSVPLTVHVSTKLNKSHALAGRRSIILPCLGRTERDVQAGGEQFVTVEDSMSAVHASRGTLRPASDQLRSEVAIVCGLASRVFGDDGASAVPWGSFAADYSAVRARIARVVPGFSDYEAKVAVPGGFVLPHPPRDSRSFPTASGKAQFSVNELEVLRVPPGRLILQTVRSHDQFNTTIYGLDDRYRGIRDGRRVVFVNPADLVELGIDDGAMVDLVSEWHDGDRRAPSFRVVSYPTAPGCAAAYFPETNVLVPLDHTAEISNTPASKSVIIRLEPASA</sequence>
<organism evidence="13 14">
    <name type="scientific">Jiangella ureilytica</name>
    <dbReference type="NCBI Taxonomy" id="2530374"/>
    <lineage>
        <taxon>Bacteria</taxon>
        <taxon>Bacillati</taxon>
        <taxon>Actinomycetota</taxon>
        <taxon>Actinomycetes</taxon>
        <taxon>Jiangellales</taxon>
        <taxon>Jiangellaceae</taxon>
        <taxon>Jiangella</taxon>
    </lineage>
</organism>
<dbReference type="RefSeq" id="WP_131983719.1">
    <property type="nucleotide sequence ID" value="NZ_SMKL01000030.1"/>
</dbReference>
<reference evidence="13 14" key="1">
    <citation type="submission" date="2019-02" db="EMBL/GenBank/DDBJ databases">
        <title>Draft genome sequences of novel Actinobacteria.</title>
        <authorList>
            <person name="Sahin N."/>
            <person name="Ay H."/>
            <person name="Saygin H."/>
        </authorList>
    </citation>
    <scope>NUCLEOTIDE SEQUENCE [LARGE SCALE GENOMIC DNA]</scope>
    <source>
        <strain evidence="13 14">KC603</strain>
    </source>
</reference>
<dbReference type="Gene3D" id="3.40.50.740">
    <property type="match status" value="1"/>
</dbReference>
<dbReference type="OrthoDB" id="5287431at2"/>